<accession>A0ABU9N4J6</accession>
<name>A0ABU9N4J6_9FLAO</name>
<organism evidence="1 2">
    <name type="scientific">Flavobacterium aureirubrum</name>
    <dbReference type="NCBI Taxonomy" id="3133147"/>
    <lineage>
        <taxon>Bacteria</taxon>
        <taxon>Pseudomonadati</taxon>
        <taxon>Bacteroidota</taxon>
        <taxon>Flavobacteriia</taxon>
        <taxon>Flavobacteriales</taxon>
        <taxon>Flavobacteriaceae</taxon>
        <taxon>Flavobacterium</taxon>
    </lineage>
</organism>
<dbReference type="EMBL" id="JBCGDO010000006">
    <property type="protein sequence ID" value="MEM0542321.1"/>
    <property type="molecule type" value="Genomic_DNA"/>
</dbReference>
<keyword evidence="2" id="KW-1185">Reference proteome</keyword>
<sequence>MHQKDKYVFPKDRNKRSAALELMIDGIAYNGFGTKEFGTTFWTDLKTKYDSLLNQASTTDGTISGKVNAKNTLKSSLKKTMNCLILAIKANYPDSYKAEIRTWGFQKEKY</sequence>
<evidence type="ECO:0000313" key="1">
    <source>
        <dbReference type="EMBL" id="MEM0542321.1"/>
    </source>
</evidence>
<evidence type="ECO:0000313" key="2">
    <source>
        <dbReference type="Proteomes" id="UP001460072"/>
    </source>
</evidence>
<comment type="caution">
    <text evidence="1">The sequence shown here is derived from an EMBL/GenBank/DDBJ whole genome shotgun (WGS) entry which is preliminary data.</text>
</comment>
<proteinExistence type="predicted"/>
<dbReference type="RefSeq" id="WP_342695540.1">
    <property type="nucleotide sequence ID" value="NZ_JBCGDO010000006.1"/>
</dbReference>
<gene>
    <name evidence="1" type="ORF">WFZ85_06810</name>
</gene>
<reference evidence="1 2" key="1">
    <citation type="submission" date="2024-03" db="EMBL/GenBank/DDBJ databases">
        <title>Two novel species of the genus Flavobacterium exhibiting potentially degradation of complex polysaccharides.</title>
        <authorList>
            <person name="Lian X."/>
        </authorList>
    </citation>
    <scope>NUCLEOTIDE SEQUENCE [LARGE SCALE GENOMIC DNA]</scope>
    <source>
        <strain evidence="2">j3</strain>
    </source>
</reference>
<protein>
    <submittedName>
        <fullName evidence="1">Uncharacterized protein</fullName>
    </submittedName>
</protein>
<dbReference type="Proteomes" id="UP001460072">
    <property type="component" value="Unassembled WGS sequence"/>
</dbReference>